<dbReference type="InterPro" id="IPR010432">
    <property type="entry name" value="RDD"/>
</dbReference>
<keyword evidence="3 5" id="KW-1133">Transmembrane helix</keyword>
<comment type="subcellular location">
    <subcellularLocation>
        <location evidence="1">Membrane</location>
        <topology evidence="1">Multi-pass membrane protein</topology>
    </subcellularLocation>
</comment>
<proteinExistence type="predicted"/>
<evidence type="ECO:0000313" key="9">
    <source>
        <dbReference type="Proteomes" id="UP000604083"/>
    </source>
</evidence>
<keyword evidence="2 5" id="KW-0812">Transmembrane</keyword>
<evidence type="ECO:0000256" key="4">
    <source>
        <dbReference type="ARBA" id="ARBA00023136"/>
    </source>
</evidence>
<dbReference type="Pfam" id="PF14237">
    <property type="entry name" value="GYF_2"/>
    <property type="match status" value="1"/>
</dbReference>
<protein>
    <submittedName>
        <fullName evidence="8">RDD family protein</fullName>
    </submittedName>
</protein>
<name>A0A934VKR6_9BACT</name>
<evidence type="ECO:0000256" key="3">
    <source>
        <dbReference type="ARBA" id="ARBA00022989"/>
    </source>
</evidence>
<sequence>MEFWLITDGEKEGPLLDFELRSRIRSGELAPERKVWFSTLDQWTPLGEVELFADEFSSAAGQEVVTAENVEEYLQKVEEEEQEARPLPPTPPPVPAQLHLWRRFGGRWFDYLAYSMLFLIWVVLSGNRLTDLTANALFAFVFVLPWIFFEALLLHYWGTTPGKWLVGLKVVGPSGDKLSPGPAFMRTCRVMILGMGFGQPILRELCHLVAFWMARKKKIVLWDTATGNRLERVESSPAKWVLFGGGLTAFLTVVLVLSSQLALAEMPLEERVRMEREVQERLERILGPLPEKETGTGEAKPES</sequence>
<evidence type="ECO:0000259" key="7">
    <source>
        <dbReference type="Pfam" id="PF14237"/>
    </source>
</evidence>
<evidence type="ECO:0000313" key="8">
    <source>
        <dbReference type="EMBL" id="MBK1832457.1"/>
    </source>
</evidence>
<dbReference type="Proteomes" id="UP000604083">
    <property type="component" value="Unassembled WGS sequence"/>
</dbReference>
<feature type="domain" description="GYF" evidence="7">
    <location>
        <begin position="5"/>
        <end position="50"/>
    </location>
</feature>
<dbReference type="AlphaFoldDB" id="A0A934VKR6"/>
<feature type="transmembrane region" description="Helical" evidence="5">
    <location>
        <begin position="108"/>
        <end position="124"/>
    </location>
</feature>
<keyword evidence="4 5" id="KW-0472">Membrane</keyword>
<organism evidence="8 9">
    <name type="scientific">Roseibacillus ishigakijimensis</name>
    <dbReference type="NCBI Taxonomy" id="454146"/>
    <lineage>
        <taxon>Bacteria</taxon>
        <taxon>Pseudomonadati</taxon>
        <taxon>Verrucomicrobiota</taxon>
        <taxon>Verrucomicrobiia</taxon>
        <taxon>Verrucomicrobiales</taxon>
        <taxon>Verrucomicrobiaceae</taxon>
        <taxon>Roseibacillus</taxon>
    </lineage>
</organism>
<dbReference type="RefSeq" id="WP_200389893.1">
    <property type="nucleotide sequence ID" value="NZ_JAENIO010000001.1"/>
</dbReference>
<accession>A0A934VKR6</accession>
<evidence type="ECO:0000256" key="1">
    <source>
        <dbReference type="ARBA" id="ARBA00004141"/>
    </source>
</evidence>
<evidence type="ECO:0000259" key="6">
    <source>
        <dbReference type="Pfam" id="PF06271"/>
    </source>
</evidence>
<comment type="caution">
    <text evidence="8">The sequence shown here is derived from an EMBL/GenBank/DDBJ whole genome shotgun (WGS) entry which is preliminary data.</text>
</comment>
<dbReference type="Pfam" id="PF06271">
    <property type="entry name" value="RDD"/>
    <property type="match status" value="1"/>
</dbReference>
<dbReference type="InterPro" id="IPR025640">
    <property type="entry name" value="GYF_2"/>
</dbReference>
<dbReference type="GO" id="GO:0016020">
    <property type="term" value="C:membrane"/>
    <property type="evidence" value="ECO:0007669"/>
    <property type="project" value="UniProtKB-SubCell"/>
</dbReference>
<reference evidence="8" key="1">
    <citation type="submission" date="2021-01" db="EMBL/GenBank/DDBJ databases">
        <title>Modified the classification status of verrucomicrobia.</title>
        <authorList>
            <person name="Feng X."/>
        </authorList>
    </citation>
    <scope>NUCLEOTIDE SEQUENCE</scope>
    <source>
        <strain evidence="8">KCTC 12986</strain>
    </source>
</reference>
<feature type="domain" description="RDD" evidence="6">
    <location>
        <begin position="99"/>
        <end position="225"/>
    </location>
</feature>
<feature type="transmembrane region" description="Helical" evidence="5">
    <location>
        <begin position="136"/>
        <end position="157"/>
    </location>
</feature>
<feature type="transmembrane region" description="Helical" evidence="5">
    <location>
        <begin position="240"/>
        <end position="264"/>
    </location>
</feature>
<gene>
    <name evidence="8" type="ORF">JIN78_00170</name>
</gene>
<evidence type="ECO:0000256" key="2">
    <source>
        <dbReference type="ARBA" id="ARBA00022692"/>
    </source>
</evidence>
<keyword evidence="9" id="KW-1185">Reference proteome</keyword>
<dbReference type="EMBL" id="JAENIO010000001">
    <property type="protein sequence ID" value="MBK1832457.1"/>
    <property type="molecule type" value="Genomic_DNA"/>
</dbReference>
<evidence type="ECO:0000256" key="5">
    <source>
        <dbReference type="SAM" id="Phobius"/>
    </source>
</evidence>